<feature type="transmembrane region" description="Helical" evidence="1">
    <location>
        <begin position="105"/>
        <end position="128"/>
    </location>
</feature>
<keyword evidence="1" id="KW-1133">Transmembrane helix</keyword>
<comment type="caution">
    <text evidence="2">The sequence shown here is derived from an EMBL/GenBank/DDBJ whole genome shotgun (WGS) entry which is preliminary data.</text>
</comment>
<dbReference type="AlphaFoldDB" id="A0A371PT22"/>
<protein>
    <submittedName>
        <fullName evidence="2">Uncharacterized protein</fullName>
    </submittedName>
</protein>
<dbReference type="EMBL" id="QUAC01000421">
    <property type="protein sequence ID" value="REK85635.1"/>
    <property type="molecule type" value="Genomic_DNA"/>
</dbReference>
<keyword evidence="3" id="KW-1185">Reference proteome</keyword>
<feature type="transmembrane region" description="Helical" evidence="1">
    <location>
        <begin position="26"/>
        <end position="43"/>
    </location>
</feature>
<organism evidence="2 3">
    <name type="scientific">Streptomyces inhibens</name>
    <dbReference type="NCBI Taxonomy" id="2293571"/>
    <lineage>
        <taxon>Bacteria</taxon>
        <taxon>Bacillati</taxon>
        <taxon>Actinomycetota</taxon>
        <taxon>Actinomycetes</taxon>
        <taxon>Kitasatosporales</taxon>
        <taxon>Streptomycetaceae</taxon>
        <taxon>Streptomyces</taxon>
    </lineage>
</organism>
<accession>A0A371PT22</accession>
<sequence>MTAIDGSTPASTTHDTERPVPRWAEIVAHLIPLVALPVCLWRLPIGFGYGMGGAVLPPAWFNAPYVVGLSVLSESFALLTFGLVRRWGEVVPDWVPKVGGKRIPPFAVIAPGALAGLVFLALMVHWAFGAFRIGGASGFPYADGWDTLAITVSGLFTLWGPLLLVLTYAYYRRRCQSDIP</sequence>
<evidence type="ECO:0000313" key="2">
    <source>
        <dbReference type="EMBL" id="REK85635.1"/>
    </source>
</evidence>
<proteinExistence type="predicted"/>
<dbReference type="OrthoDB" id="2717873at2"/>
<evidence type="ECO:0000313" key="3">
    <source>
        <dbReference type="Proteomes" id="UP000262477"/>
    </source>
</evidence>
<dbReference type="RefSeq" id="WP_128511453.1">
    <property type="nucleotide sequence ID" value="NZ_QUAC01000421.1"/>
</dbReference>
<keyword evidence="1" id="KW-0812">Transmembrane</keyword>
<keyword evidence="1" id="KW-0472">Membrane</keyword>
<feature type="transmembrane region" description="Helical" evidence="1">
    <location>
        <begin position="148"/>
        <end position="171"/>
    </location>
</feature>
<name>A0A371PT22_STRIH</name>
<reference evidence="2 3" key="1">
    <citation type="submission" date="2018-08" db="EMBL/GenBank/DDBJ databases">
        <title>Streptomyces NEAU-D10 sp. nov., a novel Actinomycete isolated from soil.</title>
        <authorList>
            <person name="Jin L."/>
        </authorList>
    </citation>
    <scope>NUCLEOTIDE SEQUENCE [LARGE SCALE GENOMIC DNA]</scope>
    <source>
        <strain evidence="2 3">NEAU-D10</strain>
    </source>
</reference>
<evidence type="ECO:0000256" key="1">
    <source>
        <dbReference type="SAM" id="Phobius"/>
    </source>
</evidence>
<dbReference type="Proteomes" id="UP000262477">
    <property type="component" value="Unassembled WGS sequence"/>
</dbReference>
<feature type="transmembrane region" description="Helical" evidence="1">
    <location>
        <begin position="63"/>
        <end position="84"/>
    </location>
</feature>
<gene>
    <name evidence="2" type="ORF">DY245_36940</name>
</gene>